<keyword evidence="2" id="KW-1185">Reference proteome</keyword>
<dbReference type="Proteomes" id="UP000294599">
    <property type="component" value="Unassembled WGS sequence"/>
</dbReference>
<comment type="caution">
    <text evidence="1">The sequence shown here is derived from an EMBL/GenBank/DDBJ whole genome shotgun (WGS) entry which is preliminary data.</text>
</comment>
<evidence type="ECO:0000313" key="2">
    <source>
        <dbReference type="Proteomes" id="UP000294599"/>
    </source>
</evidence>
<organism evidence="1 2">
    <name type="scientific">Pseudofulvimonas gallinarii</name>
    <dbReference type="NCBI Taxonomy" id="634155"/>
    <lineage>
        <taxon>Bacteria</taxon>
        <taxon>Pseudomonadati</taxon>
        <taxon>Pseudomonadota</taxon>
        <taxon>Gammaproteobacteria</taxon>
        <taxon>Lysobacterales</taxon>
        <taxon>Rhodanobacteraceae</taxon>
        <taxon>Pseudofulvimonas</taxon>
    </lineage>
</organism>
<protein>
    <recommendedName>
        <fullName evidence="3">Winged helix-turn-helix protein</fullName>
    </recommendedName>
</protein>
<dbReference type="AlphaFoldDB" id="A0A4R3LMY7"/>
<proteinExistence type="predicted"/>
<gene>
    <name evidence="1" type="ORF">EDC25_101301</name>
</gene>
<dbReference type="PANTHER" id="PTHR30528:SF0">
    <property type="entry name" value="CYTOPLASMIC PROTEIN"/>
    <property type="match status" value="1"/>
</dbReference>
<name>A0A4R3LMY7_9GAMM</name>
<dbReference type="Pfam" id="PF06224">
    <property type="entry name" value="AlkZ-like"/>
    <property type="match status" value="1"/>
</dbReference>
<reference evidence="1 2" key="1">
    <citation type="submission" date="2019-03" db="EMBL/GenBank/DDBJ databases">
        <title>Genomic Encyclopedia of Type Strains, Phase IV (KMG-IV): sequencing the most valuable type-strain genomes for metagenomic binning, comparative biology and taxonomic classification.</title>
        <authorList>
            <person name="Goeker M."/>
        </authorList>
    </citation>
    <scope>NUCLEOTIDE SEQUENCE [LARGE SCALE GENOMIC DNA]</scope>
    <source>
        <strain evidence="1 2">DSM 21944</strain>
    </source>
</reference>
<dbReference type="PANTHER" id="PTHR30528">
    <property type="entry name" value="CYTOPLASMIC PROTEIN"/>
    <property type="match status" value="1"/>
</dbReference>
<accession>A0A4R3LMY7</accession>
<evidence type="ECO:0000313" key="1">
    <source>
        <dbReference type="EMBL" id="TCT01431.1"/>
    </source>
</evidence>
<evidence type="ECO:0008006" key="3">
    <source>
        <dbReference type="Google" id="ProtNLM"/>
    </source>
</evidence>
<sequence>MRRVAASAMVDRPRMDAPVLDHAAARALHLAAQGLLRPWPRRARKGDVLAAIERMQLLQIDTIQVVARSPYLVLYSRLGPYDPAWLDGCLAEAGIFETWAHEACFAPMSSWPLLRQHTLDRRHHWAIQAAHRAQGKADPGMAAVLQRIREHGEMRSADFRDGDCPRGGWWGWKDEKRWLEAWFALGELMVARRDRFQRVYDLSERVLARAGMDPAAHAPLAPAELRRELVARTVLALGIAKPEWVADYYRLGGRVSAGELEDLVERGLLRRVSVQGVPGTAYVHVGNESLLQAAMGGRLRASLTTVLSPFDPVVWDRRRARELFGFDYRLECYVPAEKRRFGYFVLPLLHRGRLCGRMDAKAHRADGVFEIRRLALEEGVDADAPLCEAVAGALHRFARWHGCECISVARGALGPGLARPLRQAIRESTSR</sequence>
<dbReference type="EMBL" id="SMAF01000001">
    <property type="protein sequence ID" value="TCT01431.1"/>
    <property type="molecule type" value="Genomic_DNA"/>
</dbReference>
<dbReference type="InterPro" id="IPR009351">
    <property type="entry name" value="AlkZ-like"/>
</dbReference>